<feature type="region of interest" description="Disordered" evidence="1">
    <location>
        <begin position="80"/>
        <end position="150"/>
    </location>
</feature>
<organism evidence="2 3">
    <name type="scientific">Cyclotella cryptica</name>
    <dbReference type="NCBI Taxonomy" id="29204"/>
    <lineage>
        <taxon>Eukaryota</taxon>
        <taxon>Sar</taxon>
        <taxon>Stramenopiles</taxon>
        <taxon>Ochrophyta</taxon>
        <taxon>Bacillariophyta</taxon>
        <taxon>Coscinodiscophyceae</taxon>
        <taxon>Thalassiosirophycidae</taxon>
        <taxon>Stephanodiscales</taxon>
        <taxon>Stephanodiscaceae</taxon>
        <taxon>Cyclotella</taxon>
    </lineage>
</organism>
<evidence type="ECO:0000313" key="2">
    <source>
        <dbReference type="EMBL" id="KAL3776125.1"/>
    </source>
</evidence>
<proteinExistence type="predicted"/>
<keyword evidence="3" id="KW-1185">Reference proteome</keyword>
<evidence type="ECO:0000256" key="1">
    <source>
        <dbReference type="SAM" id="MobiDB-lite"/>
    </source>
</evidence>
<gene>
    <name evidence="2" type="ORF">HJC23_011447</name>
</gene>
<dbReference type="Proteomes" id="UP001516023">
    <property type="component" value="Unassembled WGS sequence"/>
</dbReference>
<dbReference type="EMBL" id="JABMIG020000510">
    <property type="protein sequence ID" value="KAL3776125.1"/>
    <property type="molecule type" value="Genomic_DNA"/>
</dbReference>
<reference evidence="2 3" key="1">
    <citation type="journal article" date="2020" name="G3 (Bethesda)">
        <title>Improved Reference Genome for Cyclotella cryptica CCMP332, a Model for Cell Wall Morphogenesis, Salinity Adaptation, and Lipid Production in Diatoms (Bacillariophyta).</title>
        <authorList>
            <person name="Roberts W.R."/>
            <person name="Downey K.M."/>
            <person name="Ruck E.C."/>
            <person name="Traller J.C."/>
            <person name="Alverson A.J."/>
        </authorList>
    </citation>
    <scope>NUCLEOTIDE SEQUENCE [LARGE SCALE GENOMIC DNA]</scope>
    <source>
        <strain evidence="2 3">CCMP332</strain>
    </source>
</reference>
<feature type="compositionally biased region" description="Basic and acidic residues" evidence="1">
    <location>
        <begin position="117"/>
        <end position="129"/>
    </location>
</feature>
<evidence type="ECO:0000313" key="3">
    <source>
        <dbReference type="Proteomes" id="UP001516023"/>
    </source>
</evidence>
<accession>A0ABD3NJH5</accession>
<name>A0ABD3NJH5_9STRA</name>
<comment type="caution">
    <text evidence="2">The sequence shown here is derived from an EMBL/GenBank/DDBJ whole genome shotgun (WGS) entry which is preliminary data.</text>
</comment>
<dbReference type="AlphaFoldDB" id="A0ABD3NJH5"/>
<protein>
    <submittedName>
        <fullName evidence="2">Uncharacterized protein</fullName>
    </submittedName>
</protein>
<sequence>YNTTPTYPAWYYLVHTLLKAHENDAIMQHTKRLKKHRSSNRPSPQHLHIGFFPCPAGCGHHVSERDVNTHLDERCSMLGNRRAGSNASSGHASVDISSCPEKPKSDYIGDNLTGENPVRDSTDYCEKKNSITPLKSNKESPKTGSLSTTPKRAIKQETDAFSRMMKQSAKIFSRDVSQYVARHRFHMHHDQDGRITATWISNDTDASATDGVAMDQILWSANVTIKKIKSIALNKTDHSMEGLRSPWSDPKTDATTLELTISSSSAFQHSQQKLQGDSNDDKFHFVQRHSHLSVAQLKSILQKSIRRRAPLPSVRVAMELADKSLGDLLRRLPVIILEDSFLHQDIGLIVWLMVAESKGYVPSLALMVRVFQIVFEVASCPRRDELCCDQTSNVRTLVEDLQPMWLSLTTPTSRLFTHDLSDTISPTNKCETLVRAMLLRSQYGGMSCDVSMLHSYAKLWLTRFQSTDVVPRVVASCLPEFKMKDGKDDKAIYWCDLPRLLHEASQEKSKQLVTYQNACPGGLSKLNETDVCSAGIDFHCSPVVESILSQRPLRVVLFEKFASMNELQQDVDGDWIADQIKKCIWICSSGVNHRRTMTERQLERSGDEDKLKVVWDDLLRVSFEEFTKKFIRQRLA</sequence>
<feature type="non-terminal residue" evidence="2">
    <location>
        <position position="1"/>
    </location>
</feature>